<comment type="caution">
    <text evidence="1">The sequence shown here is derived from an EMBL/GenBank/DDBJ whole genome shotgun (WGS) entry which is preliminary data.</text>
</comment>
<accession>A0A179BVE5</accession>
<name>A0A179BVE5_RHILE</name>
<dbReference type="EMBL" id="LWBS01000121">
    <property type="protein sequence ID" value="OAP95131.1"/>
    <property type="molecule type" value="Genomic_DNA"/>
</dbReference>
<reference evidence="1" key="1">
    <citation type="submission" date="2016-04" db="EMBL/GenBank/DDBJ databases">
        <title>Fast-growing isolate from the root nodules of Vavilovia formosa.</title>
        <authorList>
            <person name="Kimeklis A."/>
            <person name="Safronova V."/>
            <person name="Belimov A."/>
            <person name="Andronov E."/>
        </authorList>
    </citation>
    <scope>NUCLEOTIDE SEQUENCE [LARGE SCALE GENOMIC DNA]</scope>
    <source>
        <strain evidence="1">Vaf-46</strain>
    </source>
</reference>
<sequence>MAKKKLSWSEQICGRPCPPMPKIVDEVLANYVKADGAFCGRFRPEGSWTYHAFTTIRRNGWVEASALSFGKGMELYFLTDRGEPEALAAKERVRAAREARVQWSRDFNEAHLAKLAAEKEAT</sequence>
<gene>
    <name evidence="1" type="ORF">A4U53_18085</name>
</gene>
<evidence type="ECO:0000313" key="1">
    <source>
        <dbReference type="EMBL" id="OAP95131.1"/>
    </source>
</evidence>
<proteinExistence type="predicted"/>
<organism evidence="1">
    <name type="scientific">Rhizobium leguminosarum</name>
    <dbReference type="NCBI Taxonomy" id="384"/>
    <lineage>
        <taxon>Bacteria</taxon>
        <taxon>Pseudomonadati</taxon>
        <taxon>Pseudomonadota</taxon>
        <taxon>Alphaproteobacteria</taxon>
        <taxon>Hyphomicrobiales</taxon>
        <taxon>Rhizobiaceae</taxon>
        <taxon>Rhizobium/Agrobacterium group</taxon>
        <taxon>Rhizobium</taxon>
    </lineage>
</organism>
<protein>
    <submittedName>
        <fullName evidence="1">Uncharacterized protein</fullName>
    </submittedName>
</protein>
<dbReference type="AlphaFoldDB" id="A0A179BVE5"/>